<sequence>GLAETANQNLNEGRRRVKLKSTLARRSEINRNLQINSHAGMHLGCVLLMNNQLAERKGSHLLSVRPNEFIEVLCKCSLG</sequence>
<feature type="non-terminal residue" evidence="1">
    <location>
        <position position="1"/>
    </location>
</feature>
<reference evidence="1" key="2">
    <citation type="submission" date="2004-02" db="EMBL/GenBank/DDBJ databases">
        <authorList>
            <consortium name="Genoscope"/>
            <consortium name="Whitehead Institute Centre for Genome Research"/>
        </authorList>
    </citation>
    <scope>NUCLEOTIDE SEQUENCE</scope>
</reference>
<accession>Q4SWP7</accession>
<dbReference type="KEGG" id="tng:GSTEN00011373G001"/>
<evidence type="ECO:0000313" key="1">
    <source>
        <dbReference type="EMBL" id="CAF94935.1"/>
    </source>
</evidence>
<dbReference type="AlphaFoldDB" id="Q4SWP7"/>
<dbReference type="EMBL" id="CAAE01013552">
    <property type="protein sequence ID" value="CAF94935.1"/>
    <property type="molecule type" value="Genomic_DNA"/>
</dbReference>
<name>Q4SWP7_TETNG</name>
<organism evidence="1">
    <name type="scientific">Tetraodon nigroviridis</name>
    <name type="common">Spotted green pufferfish</name>
    <name type="synonym">Chelonodon nigroviridis</name>
    <dbReference type="NCBI Taxonomy" id="99883"/>
    <lineage>
        <taxon>Eukaryota</taxon>
        <taxon>Metazoa</taxon>
        <taxon>Chordata</taxon>
        <taxon>Craniata</taxon>
        <taxon>Vertebrata</taxon>
        <taxon>Euteleostomi</taxon>
        <taxon>Actinopterygii</taxon>
        <taxon>Neopterygii</taxon>
        <taxon>Teleostei</taxon>
        <taxon>Neoteleostei</taxon>
        <taxon>Acanthomorphata</taxon>
        <taxon>Eupercaria</taxon>
        <taxon>Tetraodontiformes</taxon>
        <taxon>Tetradontoidea</taxon>
        <taxon>Tetraodontidae</taxon>
        <taxon>Tetraodon</taxon>
    </lineage>
</organism>
<gene>
    <name evidence="1" type="ORF">GSTENG00011373001</name>
</gene>
<protein>
    <submittedName>
        <fullName evidence="1">Chromosome undetermined SCAF13552, whole genome shotgun sequence</fullName>
    </submittedName>
</protein>
<proteinExistence type="predicted"/>
<reference evidence="1" key="1">
    <citation type="journal article" date="2004" name="Nature">
        <title>Genome duplication in the teleost fish Tetraodon nigroviridis reveals the early vertebrate proto-karyotype.</title>
        <authorList>
            <person name="Jaillon O."/>
            <person name="Aury J.-M."/>
            <person name="Brunet F."/>
            <person name="Petit J.-L."/>
            <person name="Stange-Thomann N."/>
            <person name="Mauceli E."/>
            <person name="Bouneau L."/>
            <person name="Fischer C."/>
            <person name="Ozouf-Costaz C."/>
            <person name="Bernot A."/>
            <person name="Nicaud S."/>
            <person name="Jaffe D."/>
            <person name="Fisher S."/>
            <person name="Lutfalla G."/>
            <person name="Dossat C."/>
            <person name="Segurens B."/>
            <person name="Dasilva C."/>
            <person name="Salanoubat M."/>
            <person name="Levy M."/>
            <person name="Boudet N."/>
            <person name="Castellano S."/>
            <person name="Anthouard V."/>
            <person name="Jubin C."/>
            <person name="Castelli V."/>
            <person name="Katinka M."/>
            <person name="Vacherie B."/>
            <person name="Biemont C."/>
            <person name="Skalli Z."/>
            <person name="Cattolico L."/>
            <person name="Poulain J."/>
            <person name="De Berardinis V."/>
            <person name="Cruaud C."/>
            <person name="Duprat S."/>
            <person name="Brottier P."/>
            <person name="Coutanceau J.-P."/>
            <person name="Gouzy J."/>
            <person name="Parra G."/>
            <person name="Lardier G."/>
            <person name="Chapple C."/>
            <person name="McKernan K.J."/>
            <person name="McEwan P."/>
            <person name="Bosak S."/>
            <person name="Kellis M."/>
            <person name="Volff J.-N."/>
            <person name="Guigo R."/>
            <person name="Zody M.C."/>
            <person name="Mesirov J."/>
            <person name="Lindblad-Toh K."/>
            <person name="Birren B."/>
            <person name="Nusbaum C."/>
            <person name="Kahn D."/>
            <person name="Robinson-Rechavi M."/>
            <person name="Laudet V."/>
            <person name="Schachter V."/>
            <person name="Quetier F."/>
            <person name="Saurin W."/>
            <person name="Scarpelli C."/>
            <person name="Wincker P."/>
            <person name="Lander E.S."/>
            <person name="Weissenbach J."/>
            <person name="Roest Crollius H."/>
        </authorList>
    </citation>
    <scope>NUCLEOTIDE SEQUENCE [LARGE SCALE GENOMIC DNA]</scope>
</reference>